<reference evidence="2" key="1">
    <citation type="submission" date="2017-12" db="EMBL/GenBank/DDBJ databases">
        <authorList>
            <person name="Martens C."/>
            <person name="Dahlstrom E."/>
            <person name="Barbian K."/>
            <person name="Sykora L."/>
            <person name="Ricklefs S."/>
            <person name="Bruno D."/>
            <person name="Anzick I."/>
            <person name="Myles I."/>
            <person name="Datta S.K."/>
        </authorList>
    </citation>
    <scope>NUCLEOTIDE SEQUENCE</scope>
    <source>
        <strain evidence="2">AD2</strain>
        <plasmid evidence="2">p2-AD2</plasmid>
    </source>
</reference>
<dbReference type="EMBL" id="CP025187">
    <property type="protein sequence ID" value="AWV20204.1"/>
    <property type="molecule type" value="Genomic_DNA"/>
</dbReference>
<organism evidence="2">
    <name type="scientific">Roseomonas mucosa</name>
    <dbReference type="NCBI Taxonomy" id="207340"/>
    <lineage>
        <taxon>Bacteria</taxon>
        <taxon>Pseudomonadati</taxon>
        <taxon>Pseudomonadota</taxon>
        <taxon>Alphaproteobacteria</taxon>
        <taxon>Acetobacterales</taxon>
        <taxon>Roseomonadaceae</taxon>
        <taxon>Roseomonas</taxon>
    </lineage>
</organism>
<geneLocation type="plasmid" evidence="2">
    <name>p2-AD2</name>
</geneLocation>
<accession>A0A4Y1MRR7</accession>
<dbReference type="AlphaFoldDB" id="A0A4Y1MRR7"/>
<keyword evidence="2" id="KW-0614">Plasmid</keyword>
<feature type="region of interest" description="Disordered" evidence="1">
    <location>
        <begin position="82"/>
        <end position="104"/>
    </location>
</feature>
<evidence type="ECO:0000256" key="1">
    <source>
        <dbReference type="SAM" id="MobiDB-lite"/>
    </source>
</evidence>
<protein>
    <submittedName>
        <fullName evidence="2">Uncharacterized protein</fullName>
    </submittedName>
</protein>
<evidence type="ECO:0000313" key="2">
    <source>
        <dbReference type="EMBL" id="AWV20204.1"/>
    </source>
</evidence>
<name>A0A4Y1MRR7_9PROT</name>
<sequence>MAFIDVAARGSASEPFQLAGRNPILHTPGVQETHDRLFEYAGGHLGFYGFLRVANFRIAKRLMIGLMDLPDRLWRDAYEDGAHPSEEADEAIQEAGTEIGLDDL</sequence>
<dbReference type="RefSeq" id="WP_099780983.1">
    <property type="nucleotide sequence ID" value="NZ_CP025187.1"/>
</dbReference>
<gene>
    <name evidence="2" type="ORF">RADP37_03907</name>
</gene>
<proteinExistence type="predicted"/>